<protein>
    <submittedName>
        <fullName evidence="2">Uncharacterized protein</fullName>
    </submittedName>
</protein>
<feature type="compositionally biased region" description="Polar residues" evidence="1">
    <location>
        <begin position="26"/>
        <end position="35"/>
    </location>
</feature>
<dbReference type="EMBL" id="AZIM01005816">
    <property type="protein sequence ID" value="ETE59163.1"/>
    <property type="molecule type" value="Genomic_DNA"/>
</dbReference>
<feature type="region of interest" description="Disordered" evidence="1">
    <location>
        <begin position="1"/>
        <end position="35"/>
    </location>
</feature>
<sequence>MKLQRFNGEEKETSLEDQNKAEAHSVSFSPKQGRTRPFSSLLTDCHYWIFMM</sequence>
<keyword evidence="3" id="KW-1185">Reference proteome</keyword>
<evidence type="ECO:0000256" key="1">
    <source>
        <dbReference type="SAM" id="MobiDB-lite"/>
    </source>
</evidence>
<feature type="compositionally biased region" description="Basic and acidic residues" evidence="1">
    <location>
        <begin position="7"/>
        <end position="23"/>
    </location>
</feature>
<reference evidence="2 3" key="1">
    <citation type="journal article" date="2013" name="Proc. Natl. Acad. Sci. U.S.A.">
        <title>The king cobra genome reveals dynamic gene evolution and adaptation in the snake venom system.</title>
        <authorList>
            <person name="Vonk F.J."/>
            <person name="Casewell N.R."/>
            <person name="Henkel C.V."/>
            <person name="Heimberg A.M."/>
            <person name="Jansen H.J."/>
            <person name="McCleary R.J."/>
            <person name="Kerkkamp H.M."/>
            <person name="Vos R.A."/>
            <person name="Guerreiro I."/>
            <person name="Calvete J.J."/>
            <person name="Wuster W."/>
            <person name="Woods A.E."/>
            <person name="Logan J.M."/>
            <person name="Harrison R.A."/>
            <person name="Castoe T.A."/>
            <person name="de Koning A.P."/>
            <person name="Pollock D.D."/>
            <person name="Yandell M."/>
            <person name="Calderon D."/>
            <person name="Renjifo C."/>
            <person name="Currier R.B."/>
            <person name="Salgado D."/>
            <person name="Pla D."/>
            <person name="Sanz L."/>
            <person name="Hyder A.S."/>
            <person name="Ribeiro J.M."/>
            <person name="Arntzen J.W."/>
            <person name="van den Thillart G.E."/>
            <person name="Boetzer M."/>
            <person name="Pirovano W."/>
            <person name="Dirks R.P."/>
            <person name="Spaink H.P."/>
            <person name="Duboule D."/>
            <person name="McGlinn E."/>
            <person name="Kini R.M."/>
            <person name="Richardson M.K."/>
        </authorList>
    </citation>
    <scope>NUCLEOTIDE SEQUENCE</scope>
    <source>
        <tissue evidence="2">Blood</tissue>
    </source>
</reference>
<name>V8NBZ4_OPHHA</name>
<proteinExistence type="predicted"/>
<comment type="caution">
    <text evidence="2">The sequence shown here is derived from an EMBL/GenBank/DDBJ whole genome shotgun (WGS) entry which is preliminary data.</text>
</comment>
<organism evidence="2 3">
    <name type="scientific">Ophiophagus hannah</name>
    <name type="common">King cobra</name>
    <name type="synonym">Naja hannah</name>
    <dbReference type="NCBI Taxonomy" id="8665"/>
    <lineage>
        <taxon>Eukaryota</taxon>
        <taxon>Metazoa</taxon>
        <taxon>Chordata</taxon>
        <taxon>Craniata</taxon>
        <taxon>Vertebrata</taxon>
        <taxon>Euteleostomi</taxon>
        <taxon>Lepidosauria</taxon>
        <taxon>Squamata</taxon>
        <taxon>Bifurcata</taxon>
        <taxon>Unidentata</taxon>
        <taxon>Episquamata</taxon>
        <taxon>Toxicofera</taxon>
        <taxon>Serpentes</taxon>
        <taxon>Colubroidea</taxon>
        <taxon>Elapidae</taxon>
        <taxon>Elapinae</taxon>
        <taxon>Ophiophagus</taxon>
    </lineage>
</organism>
<accession>V8NBZ4</accession>
<gene>
    <name evidence="2" type="ORF">L345_15108</name>
</gene>
<evidence type="ECO:0000313" key="2">
    <source>
        <dbReference type="EMBL" id="ETE59163.1"/>
    </source>
</evidence>
<dbReference type="AlphaFoldDB" id="V8NBZ4"/>
<dbReference type="Proteomes" id="UP000018936">
    <property type="component" value="Unassembled WGS sequence"/>
</dbReference>
<evidence type="ECO:0000313" key="3">
    <source>
        <dbReference type="Proteomes" id="UP000018936"/>
    </source>
</evidence>